<dbReference type="EC" id="3.1.1.-" evidence="5"/>
<accession>A0A0D6DU90</accession>
<dbReference type="NCBIfam" id="TIGR00256">
    <property type="entry name" value="D-aminoacyl-tRNA deacylase"/>
    <property type="match status" value="1"/>
</dbReference>
<protein>
    <recommendedName>
        <fullName evidence="5">D-aminoacyl-tRNA deacylase</fullName>
        <shortName evidence="5">DTD</shortName>
        <ecNumber evidence="5">3.1.1.96</ecNumber>
    </recommendedName>
    <alternativeName>
        <fullName evidence="5">Gly-tRNA(Ala) deacylase</fullName>
        <ecNumber evidence="5">3.1.1.-</ecNumber>
    </alternativeName>
</protein>
<evidence type="ECO:0000256" key="5">
    <source>
        <dbReference type="HAMAP-Rule" id="MF_00518"/>
    </source>
</evidence>
<comment type="domain">
    <text evidence="5">A Gly-cisPro motif from one monomer fits into the active site of the other monomer to allow specific chiral rejection of L-amino acids.</text>
</comment>
<evidence type="ECO:0000256" key="3">
    <source>
        <dbReference type="ARBA" id="ARBA00022801"/>
    </source>
</evidence>
<comment type="catalytic activity">
    <reaction evidence="5">
        <text>a D-aminoacyl-tRNA + H2O = a tRNA + a D-alpha-amino acid + H(+)</text>
        <dbReference type="Rhea" id="RHEA:13953"/>
        <dbReference type="Rhea" id="RHEA-COMP:10123"/>
        <dbReference type="Rhea" id="RHEA-COMP:10124"/>
        <dbReference type="ChEBI" id="CHEBI:15377"/>
        <dbReference type="ChEBI" id="CHEBI:15378"/>
        <dbReference type="ChEBI" id="CHEBI:59871"/>
        <dbReference type="ChEBI" id="CHEBI:78442"/>
        <dbReference type="ChEBI" id="CHEBI:79333"/>
        <dbReference type="EC" id="3.1.1.96"/>
    </reaction>
</comment>
<dbReference type="AlphaFoldDB" id="A0A0D6DU90"/>
<dbReference type="GO" id="GO:0051500">
    <property type="term" value="F:D-tyrosyl-tRNA(Tyr) deacylase activity"/>
    <property type="evidence" value="ECO:0007669"/>
    <property type="project" value="TreeGrafter"/>
</dbReference>
<comment type="function">
    <text evidence="5">An aminoacyl-tRNA editing enzyme that deacylates mischarged D-aminoacyl-tRNAs. Also deacylates mischarged glycyl-tRNA(Ala), protecting cells against glycine mischarging by AlaRS. Acts via tRNA-based rather than protein-based catalysis; rejects L-amino acids rather than detecting D-amino acids in the active site. By recycling D-aminoacyl-tRNA to D-amino acids and free tRNA molecules, this enzyme counteracts the toxicity associated with the formation of D-aminoacyl-tRNA entities in vivo and helps enforce protein L-homochirality.</text>
</comment>
<organism evidence="6 7">
    <name type="scientific">Pseudolactococcus piscium MKFS47</name>
    <dbReference type="NCBI Taxonomy" id="297352"/>
    <lineage>
        <taxon>Bacteria</taxon>
        <taxon>Bacillati</taxon>
        <taxon>Bacillota</taxon>
        <taxon>Bacilli</taxon>
        <taxon>Lactobacillales</taxon>
        <taxon>Streptococcaceae</taxon>
        <taxon>Pseudolactococcus</taxon>
    </lineage>
</organism>
<feature type="short sequence motif" description="Gly-cisPro motif, important for rejection of L-amino acids" evidence="5">
    <location>
        <begin position="137"/>
        <end position="138"/>
    </location>
</feature>
<keyword evidence="5" id="KW-0963">Cytoplasm</keyword>
<dbReference type="PANTHER" id="PTHR10472">
    <property type="entry name" value="D-TYROSYL-TRNA TYR DEACYLASE"/>
    <property type="match status" value="1"/>
</dbReference>
<evidence type="ECO:0000313" key="6">
    <source>
        <dbReference type="EMBL" id="CEN27298.1"/>
    </source>
</evidence>
<dbReference type="Gene3D" id="3.50.80.10">
    <property type="entry name" value="D-tyrosyl-tRNA(Tyr) deacylase"/>
    <property type="match status" value="1"/>
</dbReference>
<comment type="subcellular location">
    <subcellularLocation>
        <location evidence="5">Cytoplasm</location>
    </subcellularLocation>
</comment>
<dbReference type="InterPro" id="IPR023509">
    <property type="entry name" value="DTD-like_sf"/>
</dbReference>
<evidence type="ECO:0000256" key="1">
    <source>
        <dbReference type="ARBA" id="ARBA00009673"/>
    </source>
</evidence>
<dbReference type="GO" id="GO:0000049">
    <property type="term" value="F:tRNA binding"/>
    <property type="evidence" value="ECO:0007669"/>
    <property type="project" value="UniProtKB-UniRule"/>
</dbReference>
<dbReference type="GO" id="GO:0106026">
    <property type="term" value="F:Gly-tRNA(Ala) deacylase activity"/>
    <property type="evidence" value="ECO:0007669"/>
    <property type="project" value="UniProtKB-UniRule"/>
</dbReference>
<comment type="subunit">
    <text evidence="5">Homodimer.</text>
</comment>
<dbReference type="Pfam" id="PF02580">
    <property type="entry name" value="Tyr_Deacylase"/>
    <property type="match status" value="1"/>
</dbReference>
<proteinExistence type="inferred from homology"/>
<dbReference type="Proteomes" id="UP000033166">
    <property type="component" value="Chromosome I"/>
</dbReference>
<gene>
    <name evidence="5" type="primary">dtd</name>
    <name evidence="6" type="ORF">LACPI_0098</name>
</gene>
<dbReference type="SUPFAM" id="SSF69500">
    <property type="entry name" value="DTD-like"/>
    <property type="match status" value="1"/>
</dbReference>
<reference evidence="7" key="1">
    <citation type="submission" date="2015-01" db="EMBL/GenBank/DDBJ databases">
        <authorList>
            <person name="Andreevskaya M."/>
        </authorList>
    </citation>
    <scope>NUCLEOTIDE SEQUENCE [LARGE SCALE GENOMIC DNA]</scope>
    <source>
        <strain evidence="7">MKFS47</strain>
    </source>
</reference>
<dbReference type="PANTHER" id="PTHR10472:SF5">
    <property type="entry name" value="D-AMINOACYL-TRNA DEACYLASE 1"/>
    <property type="match status" value="1"/>
</dbReference>
<evidence type="ECO:0000313" key="7">
    <source>
        <dbReference type="Proteomes" id="UP000033166"/>
    </source>
</evidence>
<comment type="catalytic activity">
    <reaction evidence="5">
        <text>glycyl-tRNA(Ala) + H2O = tRNA(Ala) + glycine + H(+)</text>
        <dbReference type="Rhea" id="RHEA:53744"/>
        <dbReference type="Rhea" id="RHEA-COMP:9657"/>
        <dbReference type="Rhea" id="RHEA-COMP:13640"/>
        <dbReference type="ChEBI" id="CHEBI:15377"/>
        <dbReference type="ChEBI" id="CHEBI:15378"/>
        <dbReference type="ChEBI" id="CHEBI:57305"/>
        <dbReference type="ChEBI" id="CHEBI:78442"/>
        <dbReference type="ChEBI" id="CHEBI:78522"/>
    </reaction>
</comment>
<dbReference type="STRING" id="1364.LP2241_10090"/>
<name>A0A0D6DU90_9LACT</name>
<dbReference type="FunFam" id="3.50.80.10:FF:000001">
    <property type="entry name" value="D-aminoacyl-tRNA deacylase"/>
    <property type="match status" value="1"/>
</dbReference>
<dbReference type="GO" id="GO:0005737">
    <property type="term" value="C:cytoplasm"/>
    <property type="evidence" value="ECO:0007669"/>
    <property type="project" value="UniProtKB-SubCell"/>
</dbReference>
<dbReference type="InterPro" id="IPR003732">
    <property type="entry name" value="Daa-tRNA_deacyls_DTD"/>
</dbReference>
<dbReference type="GO" id="GO:0019478">
    <property type="term" value="P:D-amino acid catabolic process"/>
    <property type="evidence" value="ECO:0007669"/>
    <property type="project" value="UniProtKB-UniRule"/>
</dbReference>
<dbReference type="HAMAP" id="MF_00518">
    <property type="entry name" value="Deacylase_Dtd"/>
    <property type="match status" value="1"/>
</dbReference>
<dbReference type="EMBL" id="LN774769">
    <property type="protein sequence ID" value="CEN27298.1"/>
    <property type="molecule type" value="Genomic_DNA"/>
</dbReference>
<dbReference type="KEGG" id="lpk:LACPI_0098"/>
<comment type="similarity">
    <text evidence="1 5">Belongs to the DTD family.</text>
</comment>
<evidence type="ECO:0000256" key="4">
    <source>
        <dbReference type="ARBA" id="ARBA00022884"/>
    </source>
</evidence>
<keyword evidence="3 5" id="KW-0378">Hydrolase</keyword>
<sequence>MRLVIQRVKSASCMIDEAIFSEIKQGLLVFVGIEDADTAQDISYAVRKIVNLRIFSDADGKMNLSVKAIADGSILSISQFTLFAATKKGNRPSFTKAGHPTHAKALYDQFNQALAAEIKTVTGMFGADMQIALQNDGPVTLIIDTSEVRQSDSDK</sequence>
<dbReference type="HOGENOM" id="CLU_076901_1_0_9"/>
<dbReference type="GO" id="GO:0043908">
    <property type="term" value="F:Ser(Gly)-tRNA(Ala) hydrolase activity"/>
    <property type="evidence" value="ECO:0007669"/>
    <property type="project" value="UniProtKB-UniRule"/>
</dbReference>
<dbReference type="EC" id="3.1.1.96" evidence="5"/>
<evidence type="ECO:0000256" key="2">
    <source>
        <dbReference type="ARBA" id="ARBA00022555"/>
    </source>
</evidence>
<keyword evidence="4 5" id="KW-0694">RNA-binding</keyword>
<keyword evidence="2 5" id="KW-0820">tRNA-binding</keyword>
<dbReference type="RefSeq" id="WP_047914596.1">
    <property type="nucleotide sequence ID" value="NZ_LN774769.1"/>
</dbReference>